<dbReference type="Proteomes" id="UP001595791">
    <property type="component" value="Unassembled WGS sequence"/>
</dbReference>
<keyword evidence="4" id="KW-1185">Reference proteome</keyword>
<evidence type="ECO:0000313" key="4">
    <source>
        <dbReference type="Proteomes" id="UP001595791"/>
    </source>
</evidence>
<name>A0ABV8MW82_9NEIS</name>
<feature type="signal peptide" evidence="2">
    <location>
        <begin position="1"/>
        <end position="19"/>
    </location>
</feature>
<dbReference type="EMBL" id="JBHSBU010000001">
    <property type="protein sequence ID" value="MFC4161610.1"/>
    <property type="molecule type" value="Genomic_DNA"/>
</dbReference>
<keyword evidence="2" id="KW-0732">Signal</keyword>
<comment type="caution">
    <text evidence="3">The sequence shown here is derived from an EMBL/GenBank/DDBJ whole genome shotgun (WGS) entry which is preliminary data.</text>
</comment>
<evidence type="ECO:0000256" key="1">
    <source>
        <dbReference type="SAM" id="MobiDB-lite"/>
    </source>
</evidence>
<organism evidence="3 4">
    <name type="scientific">Chitinimonas lacunae</name>
    <dbReference type="NCBI Taxonomy" id="1963018"/>
    <lineage>
        <taxon>Bacteria</taxon>
        <taxon>Pseudomonadati</taxon>
        <taxon>Pseudomonadota</taxon>
        <taxon>Betaproteobacteria</taxon>
        <taxon>Neisseriales</taxon>
        <taxon>Chitinibacteraceae</taxon>
        <taxon>Chitinimonas</taxon>
    </lineage>
</organism>
<reference evidence="4" key="1">
    <citation type="journal article" date="2019" name="Int. J. Syst. Evol. Microbiol.">
        <title>The Global Catalogue of Microorganisms (GCM) 10K type strain sequencing project: providing services to taxonomists for standard genome sequencing and annotation.</title>
        <authorList>
            <consortium name="The Broad Institute Genomics Platform"/>
            <consortium name="The Broad Institute Genome Sequencing Center for Infectious Disease"/>
            <person name="Wu L."/>
            <person name="Ma J."/>
        </authorList>
    </citation>
    <scope>NUCLEOTIDE SEQUENCE [LARGE SCALE GENOMIC DNA]</scope>
    <source>
        <strain evidence="4">LMG 29894</strain>
    </source>
</reference>
<accession>A0ABV8MW82</accession>
<gene>
    <name evidence="3" type="ORF">ACFOW7_19930</name>
</gene>
<feature type="compositionally biased region" description="Polar residues" evidence="1">
    <location>
        <begin position="156"/>
        <end position="167"/>
    </location>
</feature>
<protein>
    <recommendedName>
        <fullName evidence="5">DUF3617 family protein</fullName>
    </recommendedName>
</protein>
<sequence>MTSPALALLSAALLVTALADDKPAKPAKPVQGVWQVTVKLQQSGLPIPALPKVARLCLSSAQAKEVVALTPIKLMPRFEPCQEIKRSDKDSKLIIDYRCNETPETLAKLEANYSSHKINGSFELFSKVDNSKIVYQYEGEPIGLCPDESAPAARTDTPSSDNPSKKP</sequence>
<proteinExistence type="predicted"/>
<feature type="region of interest" description="Disordered" evidence="1">
    <location>
        <begin position="145"/>
        <end position="167"/>
    </location>
</feature>
<feature type="chain" id="PRO_5045613269" description="DUF3617 family protein" evidence="2">
    <location>
        <begin position="20"/>
        <end position="167"/>
    </location>
</feature>
<dbReference type="RefSeq" id="WP_378167743.1">
    <property type="nucleotide sequence ID" value="NZ_JBHSBU010000001.1"/>
</dbReference>
<evidence type="ECO:0008006" key="5">
    <source>
        <dbReference type="Google" id="ProtNLM"/>
    </source>
</evidence>
<evidence type="ECO:0000256" key="2">
    <source>
        <dbReference type="SAM" id="SignalP"/>
    </source>
</evidence>
<evidence type="ECO:0000313" key="3">
    <source>
        <dbReference type="EMBL" id="MFC4161610.1"/>
    </source>
</evidence>